<protein>
    <submittedName>
        <fullName evidence="2">Uncharacterized protein</fullName>
    </submittedName>
</protein>
<organism evidence="2 3">
    <name type="scientific">Dermatophagoides pteronyssinus</name>
    <name type="common">European house dust mite</name>
    <dbReference type="NCBI Taxonomy" id="6956"/>
    <lineage>
        <taxon>Eukaryota</taxon>
        <taxon>Metazoa</taxon>
        <taxon>Ecdysozoa</taxon>
        <taxon>Arthropoda</taxon>
        <taxon>Chelicerata</taxon>
        <taxon>Arachnida</taxon>
        <taxon>Acari</taxon>
        <taxon>Acariformes</taxon>
        <taxon>Sarcoptiformes</taxon>
        <taxon>Astigmata</taxon>
        <taxon>Psoroptidia</taxon>
        <taxon>Analgoidea</taxon>
        <taxon>Pyroglyphidae</taxon>
        <taxon>Dermatophagoidinae</taxon>
        <taxon>Dermatophagoides</taxon>
    </lineage>
</organism>
<reference evidence="2 3" key="2">
    <citation type="journal article" date="2022" name="Mol. Biol. Evol.">
        <title>Comparative Genomics Reveals Insights into the Divergent Evolution of Astigmatic Mites and Household Pest Adaptations.</title>
        <authorList>
            <person name="Xiong Q."/>
            <person name="Wan A.T."/>
            <person name="Liu X."/>
            <person name="Fung C.S."/>
            <person name="Xiao X."/>
            <person name="Malainual N."/>
            <person name="Hou J."/>
            <person name="Wang L."/>
            <person name="Wang M."/>
            <person name="Yang K.Y."/>
            <person name="Cui Y."/>
            <person name="Leung E.L."/>
            <person name="Nong W."/>
            <person name="Shin S.K."/>
            <person name="Au S.W."/>
            <person name="Jeong K.Y."/>
            <person name="Chew F.T."/>
            <person name="Hui J.H."/>
            <person name="Leung T.F."/>
            <person name="Tungtrongchitr A."/>
            <person name="Zhong N."/>
            <person name="Liu Z."/>
            <person name="Tsui S.K."/>
        </authorList>
    </citation>
    <scope>NUCLEOTIDE SEQUENCE [LARGE SCALE GENOMIC DNA]</scope>
    <source>
        <strain evidence="2">Derp</strain>
    </source>
</reference>
<dbReference type="EMBL" id="NJHN03000077">
    <property type="protein sequence ID" value="KAH9417345.1"/>
    <property type="molecule type" value="Genomic_DNA"/>
</dbReference>
<evidence type="ECO:0000313" key="3">
    <source>
        <dbReference type="Proteomes" id="UP000887458"/>
    </source>
</evidence>
<sequence length="131" mass="15041">MIGKLLKQLQWINLQCCYRITDYGIAGLMQIPISIVRLRLPIKNNKILITTTTAMKMNDNVKTTTTTKLRYMNIKHCFNVSSDFIASIMIDYRSNNDHHDHRGKNNKTNQKSSSSSSSSLIIVHDNRTLLE</sequence>
<evidence type="ECO:0000313" key="2">
    <source>
        <dbReference type="EMBL" id="KAH9417345.1"/>
    </source>
</evidence>
<name>A0ABQ8J4Q7_DERPT</name>
<proteinExistence type="predicted"/>
<keyword evidence="3" id="KW-1185">Reference proteome</keyword>
<accession>A0ABQ8J4Q7</accession>
<dbReference type="Proteomes" id="UP000887458">
    <property type="component" value="Unassembled WGS sequence"/>
</dbReference>
<evidence type="ECO:0000256" key="1">
    <source>
        <dbReference type="SAM" id="MobiDB-lite"/>
    </source>
</evidence>
<reference evidence="2 3" key="1">
    <citation type="journal article" date="2018" name="J. Allergy Clin. Immunol.">
        <title>High-quality assembly of Dermatophagoides pteronyssinus genome and transcriptome reveals a wide range of novel allergens.</title>
        <authorList>
            <person name="Liu X.Y."/>
            <person name="Yang K.Y."/>
            <person name="Wang M.Q."/>
            <person name="Kwok J.S."/>
            <person name="Zeng X."/>
            <person name="Yang Z."/>
            <person name="Xiao X.J."/>
            <person name="Lau C.P."/>
            <person name="Li Y."/>
            <person name="Huang Z.M."/>
            <person name="Ba J.G."/>
            <person name="Yim A.K."/>
            <person name="Ouyang C.Y."/>
            <person name="Ngai S.M."/>
            <person name="Chan T.F."/>
            <person name="Leung E.L."/>
            <person name="Liu L."/>
            <person name="Liu Z.G."/>
            <person name="Tsui S.K."/>
        </authorList>
    </citation>
    <scope>NUCLEOTIDE SEQUENCE [LARGE SCALE GENOMIC DNA]</scope>
    <source>
        <strain evidence="2">Derp</strain>
    </source>
</reference>
<comment type="caution">
    <text evidence="2">The sequence shown here is derived from an EMBL/GenBank/DDBJ whole genome shotgun (WGS) entry which is preliminary data.</text>
</comment>
<gene>
    <name evidence="2" type="ORF">DERP_007342</name>
</gene>
<feature type="region of interest" description="Disordered" evidence="1">
    <location>
        <begin position="96"/>
        <end position="119"/>
    </location>
</feature>